<dbReference type="AlphaFoldDB" id="A0A086JZT0"/>
<proteinExistence type="predicted"/>
<feature type="region of interest" description="Disordered" evidence="1">
    <location>
        <begin position="1"/>
        <end position="102"/>
    </location>
</feature>
<feature type="region of interest" description="Disordered" evidence="1">
    <location>
        <begin position="306"/>
        <end position="362"/>
    </location>
</feature>
<reference evidence="2 3" key="1">
    <citation type="submission" date="2014-02" db="EMBL/GenBank/DDBJ databases">
        <authorList>
            <person name="Sibley D."/>
            <person name="Venepally P."/>
            <person name="Karamycheva S."/>
            <person name="Hadjithomas M."/>
            <person name="Khan A."/>
            <person name="Brunk B."/>
            <person name="Roos D."/>
            <person name="Caler E."/>
            <person name="Lorenzi H."/>
        </authorList>
    </citation>
    <scope>NUCLEOTIDE SEQUENCE [LARGE SCALE GENOMIC DNA]</scope>
    <source>
        <strain evidence="2 3">GAB2-2007-GAL-DOM2</strain>
    </source>
</reference>
<feature type="compositionally biased region" description="Acidic residues" evidence="1">
    <location>
        <begin position="25"/>
        <end position="34"/>
    </location>
</feature>
<feature type="compositionally biased region" description="Low complexity" evidence="1">
    <location>
        <begin position="35"/>
        <end position="44"/>
    </location>
</feature>
<dbReference type="Proteomes" id="UP000028837">
    <property type="component" value="Unassembled WGS sequence"/>
</dbReference>
<feature type="compositionally biased region" description="Polar residues" evidence="1">
    <location>
        <begin position="45"/>
        <end position="60"/>
    </location>
</feature>
<evidence type="ECO:0000313" key="2">
    <source>
        <dbReference type="EMBL" id="KFG37648.1"/>
    </source>
</evidence>
<accession>A0A086JZT0</accession>
<protein>
    <submittedName>
        <fullName evidence="2">Uncharacterized protein</fullName>
    </submittedName>
</protein>
<feature type="compositionally biased region" description="Basic and acidic residues" evidence="1">
    <location>
        <begin position="262"/>
        <end position="277"/>
    </location>
</feature>
<feature type="compositionally biased region" description="Basic and acidic residues" evidence="1">
    <location>
        <begin position="321"/>
        <end position="340"/>
    </location>
</feature>
<dbReference type="EMBL" id="AHZU02000995">
    <property type="protein sequence ID" value="KFG37648.1"/>
    <property type="molecule type" value="Genomic_DNA"/>
</dbReference>
<evidence type="ECO:0000256" key="1">
    <source>
        <dbReference type="SAM" id="MobiDB-lite"/>
    </source>
</evidence>
<feature type="compositionally biased region" description="Basic and acidic residues" evidence="1">
    <location>
        <begin position="1"/>
        <end position="10"/>
    </location>
</feature>
<gene>
    <name evidence="2" type="ORF">TGDOM2_314470</name>
</gene>
<feature type="region of interest" description="Disordered" evidence="1">
    <location>
        <begin position="251"/>
        <end position="293"/>
    </location>
</feature>
<name>A0A086JZT0_TOXGO</name>
<organism evidence="2 3">
    <name type="scientific">Toxoplasma gondii GAB2-2007-GAL-DOM2</name>
    <dbReference type="NCBI Taxonomy" id="1130820"/>
    <lineage>
        <taxon>Eukaryota</taxon>
        <taxon>Sar</taxon>
        <taxon>Alveolata</taxon>
        <taxon>Apicomplexa</taxon>
        <taxon>Conoidasida</taxon>
        <taxon>Coccidia</taxon>
        <taxon>Eucoccidiorida</taxon>
        <taxon>Eimeriorina</taxon>
        <taxon>Sarcocystidae</taxon>
        <taxon>Toxoplasma</taxon>
    </lineage>
</organism>
<evidence type="ECO:0000313" key="3">
    <source>
        <dbReference type="Proteomes" id="UP000028837"/>
    </source>
</evidence>
<sequence length="362" mass="39671">MATGRRETRPKSSGLPSGKRLMNVSEDEWDDVPSDSESVSSSSSRTTSRLATRKASSQKFVQDERKAKRGFGVDENDAVQTPETDLRAGSSPSSPDARSACDVPWIRGFGRSRENRFRCKGAAFAWNDVDSEEGEGYAVPAYDLPPNVKLLKLSLDASVTADPTTLLQSYLDTLKAEPPCGASAANVDEVLVSLPSSQKKSHGPTRCRVTYQAPLGDELHIGSSPQKTQPLSEHRFLGTLHFAACTAPLKAGESEAEPCEAATERTQEKRRHEDSRASGRGNATFGEERGIPAWQKEPSFMTWHRIKPYGLDGSSCPPRSPPERDNAKQTSEKTTRKGEEMVAEDGSAQERKSKEKRKGHHR</sequence>
<dbReference type="VEuPathDB" id="ToxoDB:TGDOM2_314470"/>
<comment type="caution">
    <text evidence="2">The sequence shown here is derived from an EMBL/GenBank/DDBJ whole genome shotgun (WGS) entry which is preliminary data.</text>
</comment>
<dbReference type="OrthoDB" id="330913at2759"/>